<reference evidence="1" key="1">
    <citation type="submission" date="2014-11" db="EMBL/GenBank/DDBJ databases">
        <authorList>
            <person name="Amaro Gonzalez C."/>
        </authorList>
    </citation>
    <scope>NUCLEOTIDE SEQUENCE</scope>
</reference>
<accession>A0A0E9QSI7</accession>
<sequence>MLGYFLIVNQHTCLFRIYHKSTKYSGCLLIVLTVG</sequence>
<name>A0A0E9QSI7_ANGAN</name>
<dbReference type="EMBL" id="GBXM01089180">
    <property type="protein sequence ID" value="JAH19397.1"/>
    <property type="molecule type" value="Transcribed_RNA"/>
</dbReference>
<organism evidence="1">
    <name type="scientific">Anguilla anguilla</name>
    <name type="common">European freshwater eel</name>
    <name type="synonym">Muraena anguilla</name>
    <dbReference type="NCBI Taxonomy" id="7936"/>
    <lineage>
        <taxon>Eukaryota</taxon>
        <taxon>Metazoa</taxon>
        <taxon>Chordata</taxon>
        <taxon>Craniata</taxon>
        <taxon>Vertebrata</taxon>
        <taxon>Euteleostomi</taxon>
        <taxon>Actinopterygii</taxon>
        <taxon>Neopterygii</taxon>
        <taxon>Teleostei</taxon>
        <taxon>Anguilliformes</taxon>
        <taxon>Anguillidae</taxon>
        <taxon>Anguilla</taxon>
    </lineage>
</organism>
<dbReference type="AlphaFoldDB" id="A0A0E9QSI7"/>
<reference evidence="1" key="2">
    <citation type="journal article" date="2015" name="Fish Shellfish Immunol.">
        <title>Early steps in the European eel (Anguilla anguilla)-Vibrio vulnificus interaction in the gills: Role of the RtxA13 toxin.</title>
        <authorList>
            <person name="Callol A."/>
            <person name="Pajuelo D."/>
            <person name="Ebbesson L."/>
            <person name="Teles M."/>
            <person name="MacKenzie S."/>
            <person name="Amaro C."/>
        </authorList>
    </citation>
    <scope>NUCLEOTIDE SEQUENCE</scope>
</reference>
<proteinExistence type="predicted"/>
<evidence type="ECO:0000313" key="1">
    <source>
        <dbReference type="EMBL" id="JAH19397.1"/>
    </source>
</evidence>
<protein>
    <submittedName>
        <fullName evidence="1">Uncharacterized protein</fullName>
    </submittedName>
</protein>